<protein>
    <submittedName>
        <fullName evidence="3">Uncharacterized protein</fullName>
    </submittedName>
</protein>
<accession>A0A921T7M7</accession>
<reference evidence="3" key="2">
    <citation type="submission" date="2021-09" db="EMBL/GenBank/DDBJ databases">
        <authorList>
            <person name="Gilroy R."/>
        </authorList>
    </citation>
    <scope>NUCLEOTIDE SEQUENCE</scope>
    <source>
        <strain evidence="3">ChiSjej2B20-17149</strain>
    </source>
</reference>
<feature type="region of interest" description="Disordered" evidence="1">
    <location>
        <begin position="908"/>
        <end position="928"/>
    </location>
</feature>
<evidence type="ECO:0000256" key="2">
    <source>
        <dbReference type="SAM" id="Phobius"/>
    </source>
</evidence>
<dbReference type="Proteomes" id="UP000752172">
    <property type="component" value="Unassembled WGS sequence"/>
</dbReference>
<reference evidence="3" key="1">
    <citation type="journal article" date="2021" name="PeerJ">
        <title>Extensive microbial diversity within the chicken gut microbiome revealed by metagenomics and culture.</title>
        <authorList>
            <person name="Gilroy R."/>
            <person name="Ravi A."/>
            <person name="Getino M."/>
            <person name="Pursley I."/>
            <person name="Horton D.L."/>
            <person name="Alikhan N.F."/>
            <person name="Baker D."/>
            <person name="Gharbi K."/>
            <person name="Hall N."/>
            <person name="Watson M."/>
            <person name="Adriaenssens E.M."/>
            <person name="Foster-Nyarko E."/>
            <person name="Jarju S."/>
            <person name="Secka A."/>
            <person name="Antonio M."/>
            <person name="Oren A."/>
            <person name="Chaudhuri R.R."/>
            <person name="La Ragione R."/>
            <person name="Hildebrand F."/>
            <person name="Pallen M.J."/>
        </authorList>
    </citation>
    <scope>NUCLEOTIDE SEQUENCE</scope>
    <source>
        <strain evidence="3">ChiSjej2B20-17149</strain>
    </source>
</reference>
<dbReference type="InterPro" id="IPR022385">
    <property type="entry name" value="Rhs_assc_core"/>
</dbReference>
<dbReference type="NCBIfam" id="TIGR01643">
    <property type="entry name" value="YD_repeat_2x"/>
    <property type="match status" value="1"/>
</dbReference>
<dbReference type="Pfam" id="PF05593">
    <property type="entry name" value="RHS_repeat"/>
    <property type="match status" value="1"/>
</dbReference>
<dbReference type="PANTHER" id="PTHR32305:SF15">
    <property type="entry name" value="PROTEIN RHSA-RELATED"/>
    <property type="match status" value="1"/>
</dbReference>
<evidence type="ECO:0000313" key="3">
    <source>
        <dbReference type="EMBL" id="HJH19411.1"/>
    </source>
</evidence>
<dbReference type="PANTHER" id="PTHR32305">
    <property type="match status" value="1"/>
</dbReference>
<dbReference type="InterPro" id="IPR006530">
    <property type="entry name" value="YD"/>
</dbReference>
<evidence type="ECO:0000256" key="1">
    <source>
        <dbReference type="SAM" id="MobiDB-lite"/>
    </source>
</evidence>
<dbReference type="NCBIfam" id="TIGR03696">
    <property type="entry name" value="Rhs_assc_core"/>
    <property type="match status" value="1"/>
</dbReference>
<feature type="compositionally biased region" description="Polar residues" evidence="1">
    <location>
        <begin position="910"/>
        <end position="928"/>
    </location>
</feature>
<keyword evidence="2" id="KW-1133">Transmembrane helix</keyword>
<feature type="transmembrane region" description="Helical" evidence="2">
    <location>
        <begin position="1405"/>
        <end position="1426"/>
    </location>
</feature>
<feature type="transmembrane region" description="Helical" evidence="2">
    <location>
        <begin position="1352"/>
        <end position="1370"/>
    </location>
</feature>
<sequence length="1556" mass="175354">MAHNPMGKDPADYESEPIFNATTQKSNMVNTRTGLFEAYIKMPAIIGNSGNGPVFEMNLFYSPLTNNQAALGDGWEFSPTLYSEEYERLTLHSGETLSLKKGKNLNTPTIDAEWDNDGKLKVRRGGRVELLSKLEDTLFYFPEWLTDDGYNKLHFNWIATPHIIEGKTYYQTKLQSIRDGDGEGDPLIEIEYTLANDTDQPAITPVTMTYWPTHPAEKLRYQLSIEDYALTSVVLADDIQTKLEYMDHETAGWLLNKFTNWDGLVEVLLYSDNGLSFPDNPKLTKLPCVNEHYIYPSNGVLPFVHRYEYDRSDRLDYYITTKFHEAITEYKYDYKTNEIVLETVTRSSRNVPFIITTSHTISADSTAIKNDRTITYSHNTKSRKIEIQNRLNQHAALIENIQPGKATEYNYDPPVNGQAPLPRQETQYSFSSSPGVKIVKQFDYVSINGMSEQKLSRLTQIFSPYKLFKQRITYQLINYYEENSFRKGKPKKITQNDGEFRLPVRDFNYALGGTNNTELTTTTTESIGTRTRVSSSTQSVLSGRLIRQVDTDGNRAEYTYDAFGRLATLTLCAQSPTYKQITAYTYPAPGQVMITEANGQVRLEVYDGQDRLLREYDYPEPGTQRLLKEVSYDIYGREKRSTQYDYHADGTQFSEWSEVVYDGWGEVEQRNYSSGRRDVNRYDPIAMTRTEWSGTPTDKHRKITTYNEDETIKKVEFRDQNGAVYQTQTATYTEERLLEQLQTDGEFGVTTITYTRDSFGRVLTEAHVEDDKGLLPLLNLAYTYHYTYPALSPSNEPKTIDISFSLLGLQRRSLGKRTFDAWGRVTSLTRGDATETYTYIGASTVPASTKTADGHVLKHEYIPELGNKLSKITNEDGSKQKTFSYAHARQNISTASEGERILKHHHDSQLRVTQQHAQTQSGKTKEVSCSYSPAGRLLTDTDVFGATTKFLYNSGGQRTFSKKEFVTSYTYNDQGLAENERLEVKTDAAKHVDLKYEYDAQQREIMREFHPVNTSIILKIMTSYYSDGRFKQVQLKGDSDVLGSRSFTYTAAGRLKSCTTTGVWRPQNPKGKLIDKEEFTYDALGNVSRCVSTFAGARNTATYTYDSSMGVRLEKIENTHADYTKSATLTYDAAGRISQDQKGRKYHYDWLGRLTQIGSRLYGYAPDDSLMTVGEGPDQRQLIYREGQLNGEYAIENESNFRQLQPGSASCIAQQTRISGVDRILYEWRDLNGTVCVTYDAVADTTKFHAYTAFGEHFFEDTHSLLGYQGEYDDATNGQIPLGERVYLPQIRQFHAPDTSSPFGIGGPHAYGYCVGNDPINFHDPSGHFSVSRALRNIWGDNLPEPLGLGESGKVISTIIFSGIGVLTAIMTAPASLIVAAALAALTSAVLAVTAVVIAESHPEWSQGLAWASLFFGIASGATALIKNMPQRFARLSNYLGNTTRTVGKNVFRRTAAVSPAQKIVRAGLGELPENMDPISKLRLIEPYQYTGVLKETPSIELFQDFNTLLFGVTGVLSNTGALSEMEKVDGLNTLIGNGTWLPNGSWHKLWTSIRK</sequence>
<dbReference type="InterPro" id="IPR031325">
    <property type="entry name" value="RHS_repeat"/>
</dbReference>
<dbReference type="Gene3D" id="2.180.10.10">
    <property type="entry name" value="RHS repeat-associated core"/>
    <property type="match status" value="1"/>
</dbReference>
<keyword evidence="2" id="KW-0812">Transmembrane</keyword>
<keyword evidence="2" id="KW-0472">Membrane</keyword>
<name>A0A921T7M7_9PSED</name>
<organism evidence="3 4">
    <name type="scientific">Pseudomonas lactis</name>
    <dbReference type="NCBI Taxonomy" id="1615674"/>
    <lineage>
        <taxon>Bacteria</taxon>
        <taxon>Pseudomonadati</taxon>
        <taxon>Pseudomonadota</taxon>
        <taxon>Gammaproteobacteria</taxon>
        <taxon>Pseudomonadales</taxon>
        <taxon>Pseudomonadaceae</taxon>
        <taxon>Pseudomonas</taxon>
    </lineage>
</organism>
<proteinExistence type="predicted"/>
<dbReference type="InterPro" id="IPR050708">
    <property type="entry name" value="T6SS_VgrG/RHS"/>
</dbReference>
<feature type="transmembrane region" description="Helical" evidence="2">
    <location>
        <begin position="1377"/>
        <end position="1399"/>
    </location>
</feature>
<comment type="caution">
    <text evidence="3">The sequence shown here is derived from an EMBL/GenBank/DDBJ whole genome shotgun (WGS) entry which is preliminary data.</text>
</comment>
<dbReference type="EMBL" id="DYTS01000217">
    <property type="protein sequence ID" value="HJH19411.1"/>
    <property type="molecule type" value="Genomic_DNA"/>
</dbReference>
<evidence type="ECO:0000313" key="4">
    <source>
        <dbReference type="Proteomes" id="UP000752172"/>
    </source>
</evidence>
<dbReference type="RefSeq" id="WP_278917161.1">
    <property type="nucleotide sequence ID" value="NZ_DYTS01000217.1"/>
</dbReference>
<gene>
    <name evidence="3" type="ORF">K8W20_11935</name>
</gene>